<evidence type="ECO:0000313" key="2">
    <source>
        <dbReference type="EMBL" id="PAA11808.1"/>
    </source>
</evidence>
<dbReference type="OrthoDB" id="5298003at2"/>
<proteinExistence type="predicted"/>
<dbReference type="AlphaFoldDB" id="A0A267AGT0"/>
<name>A0A267AGT0_PSEFR</name>
<dbReference type="Proteomes" id="UP000215861">
    <property type="component" value="Unassembled WGS sequence"/>
</dbReference>
<organism evidence="2 3">
    <name type="scientific">Pseudomonas fragi</name>
    <dbReference type="NCBI Taxonomy" id="296"/>
    <lineage>
        <taxon>Bacteria</taxon>
        <taxon>Pseudomonadati</taxon>
        <taxon>Pseudomonadota</taxon>
        <taxon>Gammaproteobacteria</taxon>
        <taxon>Pseudomonadales</taxon>
        <taxon>Pseudomonadaceae</taxon>
        <taxon>Pseudomonas</taxon>
    </lineage>
</organism>
<keyword evidence="1" id="KW-0472">Membrane</keyword>
<dbReference type="Pfam" id="PF09600">
    <property type="entry name" value="Cyd_oper_YbgE"/>
    <property type="match status" value="1"/>
</dbReference>
<dbReference type="EMBL" id="NQKQ01000011">
    <property type="protein sequence ID" value="PAA11808.1"/>
    <property type="molecule type" value="Genomic_DNA"/>
</dbReference>
<evidence type="ECO:0000256" key="1">
    <source>
        <dbReference type="SAM" id="Phobius"/>
    </source>
</evidence>
<sequence length="95" mass="10186">MMPNIASTQSSSRIHPLSLVIAVTIMLACTLYPPMMAAADGKVDHVLAAALFAAMSVGFVKGVGFVPRTLAWRWLFSGWTCFAALALAGWVKFLN</sequence>
<comment type="caution">
    <text evidence="2">The sequence shown here is derived from an EMBL/GenBank/DDBJ whole genome shotgun (WGS) entry which is preliminary data.</text>
</comment>
<dbReference type="InterPro" id="IPR011846">
    <property type="entry name" value="Cyd_oper_YbgE"/>
</dbReference>
<keyword evidence="1" id="KW-1133">Transmembrane helix</keyword>
<feature type="transmembrane region" description="Helical" evidence="1">
    <location>
        <begin position="72"/>
        <end position="91"/>
    </location>
</feature>
<reference evidence="2 3" key="1">
    <citation type="submission" date="2017-08" db="EMBL/GenBank/DDBJ databases">
        <title>Genomic and metabolic characterisation of spoilage-associated Pseudomonas species.</title>
        <authorList>
            <person name="Stanborough T."/>
            <person name="Fegan N."/>
            <person name="Powell S.M."/>
            <person name="Singh T."/>
            <person name="Tamplin M.L."/>
            <person name="Chandry P.S."/>
        </authorList>
    </citation>
    <scope>NUCLEOTIDE SEQUENCE [LARGE SCALE GENOMIC DNA]</scope>
    <source>
        <strain evidence="2 3">F1801</strain>
    </source>
</reference>
<protein>
    <recommendedName>
        <fullName evidence="4">Cyd operon protein YbgE</fullName>
    </recommendedName>
</protein>
<keyword evidence="1" id="KW-0812">Transmembrane</keyword>
<dbReference type="RefSeq" id="WP_095036850.1">
    <property type="nucleotide sequence ID" value="NZ_NQKQ01000011.1"/>
</dbReference>
<feature type="transmembrane region" description="Helical" evidence="1">
    <location>
        <begin position="46"/>
        <end position="66"/>
    </location>
</feature>
<evidence type="ECO:0000313" key="3">
    <source>
        <dbReference type="Proteomes" id="UP000215861"/>
    </source>
</evidence>
<gene>
    <name evidence="2" type="ORF">CJU81_12405</name>
</gene>
<feature type="transmembrane region" description="Helical" evidence="1">
    <location>
        <begin position="14"/>
        <end position="34"/>
    </location>
</feature>
<evidence type="ECO:0008006" key="4">
    <source>
        <dbReference type="Google" id="ProtNLM"/>
    </source>
</evidence>
<accession>A0A267AGT0</accession>